<organism evidence="4 5">
    <name type="scientific">[Actinobacillus] rossii</name>
    <dbReference type="NCBI Taxonomy" id="123820"/>
    <lineage>
        <taxon>Bacteria</taxon>
        <taxon>Pseudomonadati</taxon>
        <taxon>Pseudomonadota</taxon>
        <taxon>Gammaproteobacteria</taxon>
        <taxon>Pasteurellales</taxon>
        <taxon>Pasteurellaceae</taxon>
    </lineage>
</organism>
<evidence type="ECO:0000313" key="4">
    <source>
        <dbReference type="EMBL" id="SUT89786.1"/>
    </source>
</evidence>
<reference evidence="4 5" key="1">
    <citation type="submission" date="2018-06" db="EMBL/GenBank/DDBJ databases">
        <authorList>
            <consortium name="Pathogen Informatics"/>
            <person name="Doyle S."/>
        </authorList>
    </citation>
    <scope>NUCLEOTIDE SEQUENCE [LARGE SCALE GENOMIC DNA]</scope>
    <source>
        <strain evidence="4 5">NCTC10801</strain>
    </source>
</reference>
<dbReference type="Pfam" id="PF21683">
    <property type="entry name" value="GpP-like_1st"/>
    <property type="match status" value="1"/>
</dbReference>
<accession>A0A380TRE5</accession>
<name>A0A380TRE5_9PAST</name>
<gene>
    <name evidence="4" type="ORF">NCTC10801_01055</name>
</gene>
<dbReference type="InterPro" id="IPR053981">
    <property type="entry name" value="Gp44/GpP-like_2nd"/>
</dbReference>
<dbReference type="InterPro" id="IPR049354">
    <property type="entry name" value="GpP-like_N"/>
</dbReference>
<evidence type="ECO:0000259" key="3">
    <source>
        <dbReference type="Pfam" id="PF22255"/>
    </source>
</evidence>
<feature type="domain" description="Baseplate hub protein gp44-like N-terminal" evidence="2">
    <location>
        <begin position="9"/>
        <end position="93"/>
    </location>
</feature>
<dbReference type="SUPFAM" id="SSF69279">
    <property type="entry name" value="Phage tail proteins"/>
    <property type="match status" value="2"/>
</dbReference>
<dbReference type="EMBL" id="UFRQ01000003">
    <property type="protein sequence ID" value="SUT89786.1"/>
    <property type="molecule type" value="Genomic_DNA"/>
</dbReference>
<dbReference type="Proteomes" id="UP000254649">
    <property type="component" value="Unassembled WGS sequence"/>
</dbReference>
<evidence type="ECO:0000256" key="1">
    <source>
        <dbReference type="SAM" id="MobiDB-lite"/>
    </source>
</evidence>
<keyword evidence="5" id="KW-1185">Reference proteome</keyword>
<dbReference type="Gene3D" id="3.55.50.10">
    <property type="entry name" value="Baseplate protein-like domains"/>
    <property type="match status" value="1"/>
</dbReference>
<dbReference type="Pfam" id="PF22255">
    <property type="entry name" value="Gp44-like_2nd"/>
    <property type="match status" value="1"/>
</dbReference>
<proteinExistence type="predicted"/>
<evidence type="ECO:0000259" key="2">
    <source>
        <dbReference type="Pfam" id="PF21683"/>
    </source>
</evidence>
<dbReference type="OrthoDB" id="9016931at2"/>
<dbReference type="AlphaFoldDB" id="A0A380TRE5"/>
<protein>
    <submittedName>
        <fullName evidence="4">Mu-like prophage tail protein gpP</fullName>
    </submittedName>
</protein>
<evidence type="ECO:0000313" key="5">
    <source>
        <dbReference type="Proteomes" id="UP000254649"/>
    </source>
</evidence>
<sequence>MTTALSQPKIELYLNGLVFTGWKRISVRRSLESMSGQFELGIAIRREDDPTVLKVGASLVLKINGQAVITGYLDELSQSISGEEKTISVSGRDKTCDLVDCSVIHSSYHFKNQTVKQIAETLCQPFGIGVRWNVETEDANEKINVWQVEPGETVFDTLQKLARHKGVLVTSDVDGNLVFAEPSSEQNGRLVLGQNLLSLDITDCWTNRFSMYRVIGDAEQGGEKGDTSSNKTKRQAQEKSSAPEDPDIYM</sequence>
<feature type="region of interest" description="Disordered" evidence="1">
    <location>
        <begin position="218"/>
        <end position="250"/>
    </location>
</feature>
<feature type="domain" description="Baseplate hub protein gp44/GpP-like second" evidence="3">
    <location>
        <begin position="95"/>
        <end position="180"/>
    </location>
</feature>